<name>A0AAD9X641_9ROSI</name>
<gene>
    <name evidence="2" type="ORF">Ddye_013364</name>
</gene>
<organism evidence="2 3">
    <name type="scientific">Dipteronia dyeriana</name>
    <dbReference type="NCBI Taxonomy" id="168575"/>
    <lineage>
        <taxon>Eukaryota</taxon>
        <taxon>Viridiplantae</taxon>
        <taxon>Streptophyta</taxon>
        <taxon>Embryophyta</taxon>
        <taxon>Tracheophyta</taxon>
        <taxon>Spermatophyta</taxon>
        <taxon>Magnoliopsida</taxon>
        <taxon>eudicotyledons</taxon>
        <taxon>Gunneridae</taxon>
        <taxon>Pentapetalae</taxon>
        <taxon>rosids</taxon>
        <taxon>malvids</taxon>
        <taxon>Sapindales</taxon>
        <taxon>Sapindaceae</taxon>
        <taxon>Hippocastanoideae</taxon>
        <taxon>Acereae</taxon>
        <taxon>Dipteronia</taxon>
    </lineage>
</organism>
<evidence type="ECO:0000256" key="1">
    <source>
        <dbReference type="SAM" id="MobiDB-lite"/>
    </source>
</evidence>
<dbReference type="Proteomes" id="UP001280121">
    <property type="component" value="Unassembled WGS sequence"/>
</dbReference>
<keyword evidence="3" id="KW-1185">Reference proteome</keyword>
<reference evidence="2" key="1">
    <citation type="journal article" date="2023" name="Plant J.">
        <title>Genome sequences and population genomics provide insights into the demographic history, inbreeding, and mutation load of two 'living fossil' tree species of Dipteronia.</title>
        <authorList>
            <person name="Feng Y."/>
            <person name="Comes H.P."/>
            <person name="Chen J."/>
            <person name="Zhu S."/>
            <person name="Lu R."/>
            <person name="Zhang X."/>
            <person name="Li P."/>
            <person name="Qiu J."/>
            <person name="Olsen K.M."/>
            <person name="Qiu Y."/>
        </authorList>
    </citation>
    <scope>NUCLEOTIDE SEQUENCE</scope>
    <source>
        <strain evidence="2">KIB01</strain>
    </source>
</reference>
<protein>
    <submittedName>
        <fullName evidence="2">Uncharacterized protein</fullName>
    </submittedName>
</protein>
<accession>A0AAD9X641</accession>
<comment type="caution">
    <text evidence="2">The sequence shown here is derived from an EMBL/GenBank/DDBJ whole genome shotgun (WGS) entry which is preliminary data.</text>
</comment>
<evidence type="ECO:0000313" key="2">
    <source>
        <dbReference type="EMBL" id="KAK2653508.1"/>
    </source>
</evidence>
<evidence type="ECO:0000313" key="3">
    <source>
        <dbReference type="Proteomes" id="UP001280121"/>
    </source>
</evidence>
<dbReference type="AlphaFoldDB" id="A0AAD9X641"/>
<feature type="region of interest" description="Disordered" evidence="1">
    <location>
        <begin position="169"/>
        <end position="189"/>
    </location>
</feature>
<feature type="compositionally biased region" description="Polar residues" evidence="1">
    <location>
        <begin position="169"/>
        <end position="178"/>
    </location>
</feature>
<proteinExistence type="predicted"/>
<dbReference type="EMBL" id="JANJYI010000004">
    <property type="protein sequence ID" value="KAK2653508.1"/>
    <property type="molecule type" value="Genomic_DNA"/>
</dbReference>
<sequence length="189" mass="21177">MKKFVRRFAGERWISDEASMDREETRVAVEGHQGLLEGDCSKERNDEGGSGLLCLDDGLIQFFKDPDNVQPNAKELRQQLGSLKKGSSSIDEYVLRANNIDNSLKLDEDQILDRDLLLSVLNGVGHKVDIVVVMLTSQQNTISPYDAQYMLMIHEQQIEHLNSIAQNDVSPSTNFVTSNNNGGRGKRNK</sequence>